<organism evidence="2 3">
    <name type="scientific">Paenibacillus hunanensis</name>
    <dbReference type="NCBI Taxonomy" id="539262"/>
    <lineage>
        <taxon>Bacteria</taxon>
        <taxon>Bacillati</taxon>
        <taxon>Bacillota</taxon>
        <taxon>Bacilli</taxon>
        <taxon>Bacillales</taxon>
        <taxon>Paenibacillaceae</taxon>
        <taxon>Paenibacillus</taxon>
    </lineage>
</organism>
<comment type="caution">
    <text evidence="2">The sequence shown here is derived from an EMBL/GenBank/DDBJ whole genome shotgun (WGS) entry which is preliminary data.</text>
</comment>
<feature type="domain" description="DUF6985" evidence="1">
    <location>
        <begin position="35"/>
        <end position="147"/>
    </location>
</feature>
<evidence type="ECO:0000313" key="3">
    <source>
        <dbReference type="Proteomes" id="UP001185028"/>
    </source>
</evidence>
<dbReference type="Proteomes" id="UP001185028">
    <property type="component" value="Unassembled WGS sequence"/>
</dbReference>
<proteinExistence type="predicted"/>
<dbReference type="InterPro" id="IPR054254">
    <property type="entry name" value="DUF6985"/>
</dbReference>
<gene>
    <name evidence="2" type="ORF">JOC58_001483</name>
</gene>
<evidence type="ECO:0000259" key="1">
    <source>
        <dbReference type="Pfam" id="PF22481"/>
    </source>
</evidence>
<protein>
    <recommendedName>
        <fullName evidence="1">DUF6985 domain-containing protein</fullName>
    </recommendedName>
</protein>
<accession>A0ABU1IWG8</accession>
<dbReference type="RefSeq" id="WP_188773770.1">
    <property type="nucleotide sequence ID" value="NZ_BMMB01000001.1"/>
</dbReference>
<keyword evidence="3" id="KW-1185">Reference proteome</keyword>
<name>A0ABU1IWG8_9BACL</name>
<dbReference type="EMBL" id="JAVDQH010000004">
    <property type="protein sequence ID" value="MDR6243596.1"/>
    <property type="molecule type" value="Genomic_DNA"/>
</dbReference>
<sequence>MPSTLLKNIIEEQGCLSAVFDSTLFKKPIPVHGIESEVSLTYMERCAQAFNTLSPAVLQQLYQCSYDYYIDCCEWSDEVLPTIERPEDILQYLSPLSMQVPAFPAEYNAETAAPIIHLHMDCDWEIEHGMGWLIRGEDILYVSSCDGLPEWKDEEYYRNLEGNFAFGNTL</sequence>
<evidence type="ECO:0000313" key="2">
    <source>
        <dbReference type="EMBL" id="MDR6243596.1"/>
    </source>
</evidence>
<dbReference type="Pfam" id="PF22481">
    <property type="entry name" value="DUF6985"/>
    <property type="match status" value="1"/>
</dbReference>
<reference evidence="2 3" key="1">
    <citation type="submission" date="2023-07" db="EMBL/GenBank/DDBJ databases">
        <title>Genomic Encyclopedia of Type Strains, Phase IV (KMG-IV): sequencing the most valuable type-strain genomes for metagenomic binning, comparative biology and taxonomic classification.</title>
        <authorList>
            <person name="Goeker M."/>
        </authorList>
    </citation>
    <scope>NUCLEOTIDE SEQUENCE [LARGE SCALE GENOMIC DNA]</scope>
    <source>
        <strain evidence="2 3">DSM 22170</strain>
    </source>
</reference>